<dbReference type="SUPFAM" id="SSF53850">
    <property type="entry name" value="Periplasmic binding protein-like II"/>
    <property type="match status" value="1"/>
</dbReference>
<evidence type="ECO:0000256" key="2">
    <source>
        <dbReference type="ARBA" id="ARBA00023015"/>
    </source>
</evidence>
<proteinExistence type="inferred from homology"/>
<evidence type="ECO:0000313" key="6">
    <source>
        <dbReference type="EMBL" id="THV34491.1"/>
    </source>
</evidence>
<dbReference type="InterPro" id="IPR036390">
    <property type="entry name" value="WH_DNA-bd_sf"/>
</dbReference>
<dbReference type="Proteomes" id="UP000307378">
    <property type="component" value="Unassembled WGS sequence"/>
</dbReference>
<evidence type="ECO:0000256" key="1">
    <source>
        <dbReference type="ARBA" id="ARBA00009437"/>
    </source>
</evidence>
<keyword evidence="3" id="KW-0238">DNA-binding</keyword>
<comment type="similarity">
    <text evidence="1">Belongs to the LysR transcriptional regulatory family.</text>
</comment>
<dbReference type="Gene3D" id="3.40.190.290">
    <property type="match status" value="1"/>
</dbReference>
<evidence type="ECO:0000256" key="4">
    <source>
        <dbReference type="ARBA" id="ARBA00023163"/>
    </source>
</evidence>
<dbReference type="EMBL" id="STGU01000008">
    <property type="protein sequence ID" value="THV34491.1"/>
    <property type="molecule type" value="Genomic_DNA"/>
</dbReference>
<dbReference type="GO" id="GO:0005829">
    <property type="term" value="C:cytosol"/>
    <property type="evidence" value="ECO:0007669"/>
    <property type="project" value="TreeGrafter"/>
</dbReference>
<dbReference type="RefSeq" id="WP_136542013.1">
    <property type="nucleotide sequence ID" value="NZ_STGU01000008.1"/>
</dbReference>
<comment type="caution">
    <text evidence="6">The sequence shown here is derived from an EMBL/GenBank/DDBJ whole genome shotgun (WGS) entry which is preliminary data.</text>
</comment>
<reference evidence="6 7" key="1">
    <citation type="submission" date="2019-04" db="EMBL/GenBank/DDBJ databases">
        <title>genome sequence of strain W3.</title>
        <authorList>
            <person name="Gao J."/>
            <person name="Sun J."/>
        </authorList>
    </citation>
    <scope>NUCLEOTIDE SEQUENCE [LARGE SCALE GENOMIC DNA]</scope>
    <source>
        <strain evidence="6 7">W3</strain>
    </source>
</reference>
<sequence length="317" mass="34297">MLHSRKLVYINEIVRCGSIRKAAARLNVASSAVNRQILALEEELGAPIFERLPKGLRLTAAGELCVEHIRDVLKNYERLEGRIRGLKTPQAGKVSLVTTVGLASGPLPAILAGFVAEHPRMQIKLRNDGGSTTINPVLTGEVDLGLGFNIPATPGIRTLANFDVPVGVVLPPGHRLARDEGPVDLVEVVQEPLILAQSGTSLRNIIDLALAPLPLLVEPVVETNSSELMKQLVKAGTGLTMLNPLDAVAECRRGELIFRPLTEAHIRHQPMKLFARARAPLDSATSLFVEYLMQELLALVDDLKARGHIPEAIRGQA</sequence>
<feature type="domain" description="HTH lysR-type" evidence="5">
    <location>
        <begin position="1"/>
        <end position="59"/>
    </location>
</feature>
<evidence type="ECO:0000259" key="5">
    <source>
        <dbReference type="PROSITE" id="PS50931"/>
    </source>
</evidence>
<dbReference type="InterPro" id="IPR000847">
    <property type="entry name" value="LysR_HTH_N"/>
</dbReference>
<protein>
    <submittedName>
        <fullName evidence="6">LysR family transcriptional regulator</fullName>
    </submittedName>
</protein>
<dbReference type="InterPro" id="IPR050950">
    <property type="entry name" value="HTH-type_LysR_regulators"/>
</dbReference>
<keyword evidence="4" id="KW-0804">Transcription</keyword>
<dbReference type="Pfam" id="PF00126">
    <property type="entry name" value="HTH_1"/>
    <property type="match status" value="1"/>
</dbReference>
<evidence type="ECO:0000313" key="7">
    <source>
        <dbReference type="Proteomes" id="UP000307378"/>
    </source>
</evidence>
<dbReference type="Gene3D" id="1.10.10.10">
    <property type="entry name" value="Winged helix-like DNA-binding domain superfamily/Winged helix DNA-binding domain"/>
    <property type="match status" value="1"/>
</dbReference>
<keyword evidence="2" id="KW-0805">Transcription regulation</keyword>
<dbReference type="PROSITE" id="PS50931">
    <property type="entry name" value="HTH_LYSR"/>
    <property type="match status" value="1"/>
</dbReference>
<dbReference type="PRINTS" id="PR00039">
    <property type="entry name" value="HTHLYSR"/>
</dbReference>
<organism evidence="6 7">
    <name type="scientific">Rhizobium rosettiformans W3</name>
    <dbReference type="NCBI Taxonomy" id="538378"/>
    <lineage>
        <taxon>Bacteria</taxon>
        <taxon>Pseudomonadati</taxon>
        <taxon>Pseudomonadota</taxon>
        <taxon>Alphaproteobacteria</taxon>
        <taxon>Hyphomicrobiales</taxon>
        <taxon>Rhizobiaceae</taxon>
        <taxon>Rhizobium/Agrobacterium group</taxon>
        <taxon>Rhizobium</taxon>
    </lineage>
</organism>
<dbReference type="AlphaFoldDB" id="A0A4S8PVJ6"/>
<dbReference type="Pfam" id="PF03466">
    <property type="entry name" value="LysR_substrate"/>
    <property type="match status" value="1"/>
</dbReference>
<evidence type="ECO:0000256" key="3">
    <source>
        <dbReference type="ARBA" id="ARBA00023125"/>
    </source>
</evidence>
<dbReference type="InterPro" id="IPR005119">
    <property type="entry name" value="LysR_subst-bd"/>
</dbReference>
<name>A0A4S8PVJ6_9HYPH</name>
<dbReference type="PANTHER" id="PTHR30419">
    <property type="entry name" value="HTH-TYPE TRANSCRIPTIONAL REGULATOR YBHD"/>
    <property type="match status" value="1"/>
</dbReference>
<dbReference type="InterPro" id="IPR036388">
    <property type="entry name" value="WH-like_DNA-bd_sf"/>
</dbReference>
<accession>A0A4S8PVJ6</accession>
<dbReference type="GO" id="GO:0003700">
    <property type="term" value="F:DNA-binding transcription factor activity"/>
    <property type="evidence" value="ECO:0007669"/>
    <property type="project" value="InterPro"/>
</dbReference>
<dbReference type="SUPFAM" id="SSF46785">
    <property type="entry name" value="Winged helix' DNA-binding domain"/>
    <property type="match status" value="1"/>
</dbReference>
<gene>
    <name evidence="6" type="ORF">FAA86_15440</name>
</gene>
<dbReference type="GO" id="GO:0003677">
    <property type="term" value="F:DNA binding"/>
    <property type="evidence" value="ECO:0007669"/>
    <property type="project" value="UniProtKB-KW"/>
</dbReference>